<name>A0A2I0KDG2_PUNGR</name>
<feature type="compositionally biased region" description="Polar residues" evidence="1">
    <location>
        <begin position="382"/>
        <end position="422"/>
    </location>
</feature>
<keyword evidence="3" id="KW-1185">Reference proteome</keyword>
<sequence length="686" mass="76949">MAPSSSSSRILYHADRTIFIQPIVDNLSILRKQLSEIDVSRVDDRDHRRSNQLHKVCRDLKYIGSVFEKLDSFGSHVGDMLSQLEKCVRDVCEYIQRASEDNLLPATSSSAHNYAMKQVNDTSYVYNAKFKQNLDDGDSSPYAELVAQLEHPLKQLLLYFAAFPHDSVIKKRVLKNWWIADAEALSELPVDEAENKADRALEELVLRGLIKTERKQRRLVGYRMPHPLIHLSVVELAKKEKFFAFDSNGNPTVELKLQRGCLVKARGGSSLNILYDNYQSPDLELLLSVFNINEPYPDFRPQQFSKAKGIGVLSLGKWQSSHDCHIEVESTEFLKATKSLKNLSHFPGEDDLNTFRKFPLLQKLTISWRGKSTSRKPEGQAVQANSMSDPESRIQSQEAKSSSNPNSELQSEDASTLSNTGGAASGYLENRAAERRNIGDNDPVDNKDIHKETISAAGPKPKGVRHQDTTADVAEKETDPRRTEGTGNTGEIVAETEPAAEGAVNAGNTFERKDSAAKPETAIEGVGTAAEAKQGQTLKTTKKPIKKIPSMFRQTKKMPEAGTKPQRIFPELEKLNLQCYPGGTPPDWLMPQNMKKLKKLYIVGGKLRALNDFRFRASTVEILRLKFLEELKTSNEDLKCCFPELIYLERVQQGMLTTSKRNWKGELVEREPKEYVSEIGSGAIPV</sequence>
<dbReference type="InterPro" id="IPR036388">
    <property type="entry name" value="WH-like_DNA-bd_sf"/>
</dbReference>
<dbReference type="InterPro" id="IPR044974">
    <property type="entry name" value="Disease_R_plants"/>
</dbReference>
<reference evidence="2 3" key="1">
    <citation type="submission" date="2017-11" db="EMBL/GenBank/DDBJ databases">
        <title>De-novo sequencing of pomegranate (Punica granatum L.) genome.</title>
        <authorList>
            <person name="Akparov Z."/>
            <person name="Amiraslanov A."/>
            <person name="Hajiyeva S."/>
            <person name="Abbasov M."/>
            <person name="Kaur K."/>
            <person name="Hamwieh A."/>
            <person name="Solovyev V."/>
            <person name="Salamov A."/>
            <person name="Braich B."/>
            <person name="Kosarev P."/>
            <person name="Mahmoud A."/>
            <person name="Hajiyev E."/>
            <person name="Babayeva S."/>
            <person name="Izzatullayeva V."/>
            <person name="Mammadov A."/>
            <person name="Mammadov A."/>
            <person name="Sharifova S."/>
            <person name="Ojaghi J."/>
            <person name="Eynullazada K."/>
            <person name="Bayramov B."/>
            <person name="Abdulazimova A."/>
            <person name="Shahmuradov I."/>
        </authorList>
    </citation>
    <scope>NUCLEOTIDE SEQUENCE [LARGE SCALE GENOMIC DNA]</scope>
    <source>
        <strain evidence="3">cv. AG2017</strain>
        <tissue evidence="2">Leaf</tissue>
    </source>
</reference>
<evidence type="ECO:0000256" key="1">
    <source>
        <dbReference type="SAM" id="MobiDB-lite"/>
    </source>
</evidence>
<evidence type="ECO:0000313" key="3">
    <source>
        <dbReference type="Proteomes" id="UP000233551"/>
    </source>
</evidence>
<organism evidence="2 3">
    <name type="scientific">Punica granatum</name>
    <name type="common">Pomegranate</name>
    <dbReference type="NCBI Taxonomy" id="22663"/>
    <lineage>
        <taxon>Eukaryota</taxon>
        <taxon>Viridiplantae</taxon>
        <taxon>Streptophyta</taxon>
        <taxon>Embryophyta</taxon>
        <taxon>Tracheophyta</taxon>
        <taxon>Spermatophyta</taxon>
        <taxon>Magnoliopsida</taxon>
        <taxon>eudicotyledons</taxon>
        <taxon>Gunneridae</taxon>
        <taxon>Pentapetalae</taxon>
        <taxon>rosids</taxon>
        <taxon>malvids</taxon>
        <taxon>Myrtales</taxon>
        <taxon>Lythraceae</taxon>
        <taxon>Punica</taxon>
    </lineage>
</organism>
<dbReference type="Proteomes" id="UP000233551">
    <property type="component" value="Unassembled WGS sequence"/>
</dbReference>
<evidence type="ECO:0000313" key="2">
    <source>
        <dbReference type="EMBL" id="PKI66552.1"/>
    </source>
</evidence>
<comment type="caution">
    <text evidence="2">The sequence shown here is derived from an EMBL/GenBank/DDBJ whole genome shotgun (WGS) entry which is preliminary data.</text>
</comment>
<dbReference type="EMBL" id="PGOL01000669">
    <property type="protein sequence ID" value="PKI66552.1"/>
    <property type="molecule type" value="Genomic_DNA"/>
</dbReference>
<feature type="region of interest" description="Disordered" evidence="1">
    <location>
        <begin position="370"/>
        <end position="424"/>
    </location>
</feature>
<dbReference type="PANTHER" id="PTHR23155:SF1076">
    <property type="entry name" value="LEUCINE-RICH REPEAT (LRR) FAMILY PROTEIN-RELATED"/>
    <property type="match status" value="1"/>
</dbReference>
<dbReference type="STRING" id="22663.A0A2I0KDG2"/>
<dbReference type="AlphaFoldDB" id="A0A2I0KDG2"/>
<feature type="compositionally biased region" description="Basic and acidic residues" evidence="1">
    <location>
        <begin position="465"/>
        <end position="484"/>
    </location>
</feature>
<gene>
    <name evidence="2" type="ORF">CRG98_013036</name>
</gene>
<dbReference type="GO" id="GO:0098542">
    <property type="term" value="P:defense response to other organism"/>
    <property type="evidence" value="ECO:0007669"/>
    <property type="project" value="TreeGrafter"/>
</dbReference>
<dbReference type="PANTHER" id="PTHR23155">
    <property type="entry name" value="DISEASE RESISTANCE PROTEIN RP"/>
    <property type="match status" value="1"/>
</dbReference>
<accession>A0A2I0KDG2</accession>
<feature type="region of interest" description="Disordered" evidence="1">
    <location>
        <begin position="453"/>
        <end position="490"/>
    </location>
</feature>
<dbReference type="Gene3D" id="1.10.10.10">
    <property type="entry name" value="Winged helix-like DNA-binding domain superfamily/Winged helix DNA-binding domain"/>
    <property type="match status" value="1"/>
</dbReference>
<proteinExistence type="predicted"/>
<protein>
    <submittedName>
        <fullName evidence="2">Uncharacterized protein</fullName>
    </submittedName>
</protein>